<evidence type="ECO:0000256" key="3">
    <source>
        <dbReference type="ARBA" id="ARBA00023163"/>
    </source>
</evidence>
<dbReference type="PROSITE" id="PS01124">
    <property type="entry name" value="HTH_ARAC_FAMILY_2"/>
    <property type="match status" value="1"/>
</dbReference>
<name>A0ABW1IIQ6_9BACL</name>
<dbReference type="InterPro" id="IPR018062">
    <property type="entry name" value="HTH_AraC-typ_CS"/>
</dbReference>
<accession>A0ABW1IIQ6</accession>
<dbReference type="PROSITE" id="PS00041">
    <property type="entry name" value="HTH_ARAC_FAMILY_1"/>
    <property type="match status" value="1"/>
</dbReference>
<dbReference type="SUPFAM" id="SSF46689">
    <property type="entry name" value="Homeodomain-like"/>
    <property type="match status" value="2"/>
</dbReference>
<dbReference type="InterPro" id="IPR003313">
    <property type="entry name" value="AraC-bd"/>
</dbReference>
<keyword evidence="6" id="KW-1185">Reference proteome</keyword>
<evidence type="ECO:0000313" key="6">
    <source>
        <dbReference type="Proteomes" id="UP001596250"/>
    </source>
</evidence>
<sequence>MIITEKIDYENPLLSLRVFSSIRAADQFNNWHLHKETEILAVSKGELEVHIENDIYLLKSGDVVLIGPNQLHRDKAHSEKLDYTVLQFDMEQFFEPSIIQYYNLFAETESSLTLLNYIFQTNHTATREVFECVKQIHQESKEKRRGYEIAVTLSIQRILLALLRSDQRKLIKERVNPEFNRMKPVLDYIEAHLDDKLHVEEACKLANMSYYYFCKFFKKAVGMSFTDYVNYKKIKKSERLLLTKDFSVSYIGELIGMPNMAHFYKCFRKYNGCSPNEFRKKMLSWSH</sequence>
<dbReference type="Gene3D" id="2.60.120.10">
    <property type="entry name" value="Jelly Rolls"/>
    <property type="match status" value="1"/>
</dbReference>
<gene>
    <name evidence="5" type="ORF">ACFPXP_00255</name>
</gene>
<dbReference type="InterPro" id="IPR014710">
    <property type="entry name" value="RmlC-like_jellyroll"/>
</dbReference>
<dbReference type="SMART" id="SM00342">
    <property type="entry name" value="HTH_ARAC"/>
    <property type="match status" value="1"/>
</dbReference>
<keyword evidence="2" id="KW-0238">DNA-binding</keyword>
<feature type="domain" description="HTH araC/xylS-type" evidence="4">
    <location>
        <begin position="183"/>
        <end position="281"/>
    </location>
</feature>
<dbReference type="EMBL" id="JBHSQV010000002">
    <property type="protein sequence ID" value="MFC5984938.1"/>
    <property type="molecule type" value="Genomic_DNA"/>
</dbReference>
<evidence type="ECO:0000256" key="1">
    <source>
        <dbReference type="ARBA" id="ARBA00023015"/>
    </source>
</evidence>
<comment type="caution">
    <text evidence="5">The sequence shown here is derived from an EMBL/GenBank/DDBJ whole genome shotgun (WGS) entry which is preliminary data.</text>
</comment>
<dbReference type="RefSeq" id="WP_379891304.1">
    <property type="nucleotide sequence ID" value="NZ_CBCSCT010000008.1"/>
</dbReference>
<evidence type="ECO:0000313" key="5">
    <source>
        <dbReference type="EMBL" id="MFC5984938.1"/>
    </source>
</evidence>
<evidence type="ECO:0000259" key="4">
    <source>
        <dbReference type="PROSITE" id="PS01124"/>
    </source>
</evidence>
<keyword evidence="1" id="KW-0805">Transcription regulation</keyword>
<dbReference type="Pfam" id="PF12833">
    <property type="entry name" value="HTH_18"/>
    <property type="match status" value="1"/>
</dbReference>
<evidence type="ECO:0000256" key="2">
    <source>
        <dbReference type="ARBA" id="ARBA00023125"/>
    </source>
</evidence>
<keyword evidence="3" id="KW-0804">Transcription</keyword>
<dbReference type="InterPro" id="IPR009057">
    <property type="entry name" value="Homeodomain-like_sf"/>
</dbReference>
<dbReference type="Proteomes" id="UP001596250">
    <property type="component" value="Unassembled WGS sequence"/>
</dbReference>
<dbReference type="InterPro" id="IPR037923">
    <property type="entry name" value="HTH-like"/>
</dbReference>
<protein>
    <submittedName>
        <fullName evidence="5">Helix-turn-helix domain-containing protein</fullName>
    </submittedName>
</protein>
<dbReference type="PANTHER" id="PTHR43280">
    <property type="entry name" value="ARAC-FAMILY TRANSCRIPTIONAL REGULATOR"/>
    <property type="match status" value="1"/>
</dbReference>
<reference evidence="6" key="1">
    <citation type="journal article" date="2019" name="Int. J. Syst. Evol. Microbiol.">
        <title>The Global Catalogue of Microorganisms (GCM) 10K type strain sequencing project: providing services to taxonomists for standard genome sequencing and annotation.</title>
        <authorList>
            <consortium name="The Broad Institute Genomics Platform"/>
            <consortium name="The Broad Institute Genome Sequencing Center for Infectious Disease"/>
            <person name="Wu L."/>
            <person name="Ma J."/>
        </authorList>
    </citation>
    <scope>NUCLEOTIDE SEQUENCE [LARGE SCALE GENOMIC DNA]</scope>
    <source>
        <strain evidence="6">CCM 8749</strain>
    </source>
</reference>
<dbReference type="InterPro" id="IPR018060">
    <property type="entry name" value="HTH_AraC"/>
</dbReference>
<dbReference type="Gene3D" id="1.10.10.60">
    <property type="entry name" value="Homeodomain-like"/>
    <property type="match status" value="2"/>
</dbReference>
<dbReference type="Pfam" id="PF02311">
    <property type="entry name" value="AraC_binding"/>
    <property type="match status" value="1"/>
</dbReference>
<proteinExistence type="predicted"/>
<dbReference type="PANTHER" id="PTHR43280:SF2">
    <property type="entry name" value="HTH-TYPE TRANSCRIPTIONAL REGULATOR EXSA"/>
    <property type="match status" value="1"/>
</dbReference>
<organism evidence="5 6">
    <name type="scientific">Marinicrinis lubricantis</name>
    <dbReference type="NCBI Taxonomy" id="2086470"/>
    <lineage>
        <taxon>Bacteria</taxon>
        <taxon>Bacillati</taxon>
        <taxon>Bacillota</taxon>
        <taxon>Bacilli</taxon>
        <taxon>Bacillales</taxon>
        <taxon>Paenibacillaceae</taxon>
    </lineage>
</organism>
<dbReference type="SUPFAM" id="SSF51215">
    <property type="entry name" value="Regulatory protein AraC"/>
    <property type="match status" value="1"/>
</dbReference>